<evidence type="ECO:0000313" key="2">
    <source>
        <dbReference type="EMBL" id="CAD8087558.1"/>
    </source>
</evidence>
<organism evidence="2 3">
    <name type="scientific">Paramecium sonneborni</name>
    <dbReference type="NCBI Taxonomy" id="65129"/>
    <lineage>
        <taxon>Eukaryota</taxon>
        <taxon>Sar</taxon>
        <taxon>Alveolata</taxon>
        <taxon>Ciliophora</taxon>
        <taxon>Intramacronucleata</taxon>
        <taxon>Oligohymenophorea</taxon>
        <taxon>Peniculida</taxon>
        <taxon>Parameciidae</taxon>
        <taxon>Paramecium</taxon>
    </lineage>
</organism>
<gene>
    <name evidence="2" type="ORF">PSON_ATCC_30995.1.T0510259</name>
</gene>
<reference evidence="2" key="1">
    <citation type="submission" date="2021-01" db="EMBL/GenBank/DDBJ databases">
        <authorList>
            <consortium name="Genoscope - CEA"/>
            <person name="William W."/>
        </authorList>
    </citation>
    <scope>NUCLEOTIDE SEQUENCE</scope>
</reference>
<evidence type="ECO:0000256" key="1">
    <source>
        <dbReference type="SAM" id="Coils"/>
    </source>
</evidence>
<sequence>MANIPQKRQQKYYIDDERNNNLAQRGQNIIEVNQINEQNERQWLAEIEEASQYVDETYQKLMQVLNNADQTLERFNEEQRIENENQDS</sequence>
<comment type="caution">
    <text evidence="2">The sequence shown here is derived from an EMBL/GenBank/DDBJ whole genome shotgun (WGS) entry which is preliminary data.</text>
</comment>
<evidence type="ECO:0000313" key="3">
    <source>
        <dbReference type="Proteomes" id="UP000692954"/>
    </source>
</evidence>
<accession>A0A8S1N438</accession>
<dbReference type="Proteomes" id="UP000692954">
    <property type="component" value="Unassembled WGS sequence"/>
</dbReference>
<keyword evidence="1" id="KW-0175">Coiled coil</keyword>
<name>A0A8S1N438_9CILI</name>
<proteinExistence type="predicted"/>
<keyword evidence="3" id="KW-1185">Reference proteome</keyword>
<feature type="coiled-coil region" evidence="1">
    <location>
        <begin position="58"/>
        <end position="85"/>
    </location>
</feature>
<protein>
    <submittedName>
        <fullName evidence="2">Uncharacterized protein</fullName>
    </submittedName>
</protein>
<dbReference type="EMBL" id="CAJJDN010000051">
    <property type="protein sequence ID" value="CAD8087558.1"/>
    <property type="molecule type" value="Genomic_DNA"/>
</dbReference>
<dbReference type="AlphaFoldDB" id="A0A8S1N438"/>